<feature type="compositionally biased region" description="Polar residues" evidence="1">
    <location>
        <begin position="13"/>
        <end position="22"/>
    </location>
</feature>
<evidence type="ECO:0000313" key="2">
    <source>
        <dbReference type="EMBL" id="CAG7820948.1"/>
    </source>
</evidence>
<name>A0A8J2PG51_9HEXA</name>
<organism evidence="2 3">
    <name type="scientific">Allacma fusca</name>
    <dbReference type="NCBI Taxonomy" id="39272"/>
    <lineage>
        <taxon>Eukaryota</taxon>
        <taxon>Metazoa</taxon>
        <taxon>Ecdysozoa</taxon>
        <taxon>Arthropoda</taxon>
        <taxon>Hexapoda</taxon>
        <taxon>Collembola</taxon>
        <taxon>Symphypleona</taxon>
        <taxon>Sminthuridae</taxon>
        <taxon>Allacma</taxon>
    </lineage>
</organism>
<evidence type="ECO:0000256" key="1">
    <source>
        <dbReference type="SAM" id="MobiDB-lite"/>
    </source>
</evidence>
<feature type="non-terminal residue" evidence="2">
    <location>
        <position position="1"/>
    </location>
</feature>
<dbReference type="Proteomes" id="UP000708208">
    <property type="component" value="Unassembled WGS sequence"/>
</dbReference>
<protein>
    <submittedName>
        <fullName evidence="2">Uncharacterized protein</fullName>
    </submittedName>
</protein>
<reference evidence="2" key="1">
    <citation type="submission" date="2021-06" db="EMBL/GenBank/DDBJ databases">
        <authorList>
            <person name="Hodson N. C."/>
            <person name="Mongue J. A."/>
            <person name="Jaron S. K."/>
        </authorList>
    </citation>
    <scope>NUCLEOTIDE SEQUENCE</scope>
</reference>
<dbReference type="EMBL" id="CAJVCH010495566">
    <property type="protein sequence ID" value="CAG7820948.1"/>
    <property type="molecule type" value="Genomic_DNA"/>
</dbReference>
<feature type="region of interest" description="Disordered" evidence="1">
    <location>
        <begin position="1"/>
        <end position="22"/>
    </location>
</feature>
<evidence type="ECO:0000313" key="3">
    <source>
        <dbReference type="Proteomes" id="UP000708208"/>
    </source>
</evidence>
<keyword evidence="3" id="KW-1185">Reference proteome</keyword>
<proteinExistence type="predicted"/>
<comment type="caution">
    <text evidence="2">The sequence shown here is derived from an EMBL/GenBank/DDBJ whole genome shotgun (WGS) entry which is preliminary data.</text>
</comment>
<dbReference type="AlphaFoldDB" id="A0A8J2PG51"/>
<sequence length="22" mass="2152">IQGALTGEDASDSTENGSTVEA</sequence>
<accession>A0A8J2PG51</accession>
<gene>
    <name evidence="2" type="ORF">AFUS01_LOCUS31316</name>
</gene>